<reference evidence="1" key="1">
    <citation type="submission" date="2019-11" db="EMBL/GenBank/DDBJ databases">
        <authorList>
            <person name="Feng L."/>
        </authorList>
    </citation>
    <scope>NUCLEOTIDE SEQUENCE</scope>
    <source>
        <strain evidence="1">AvaginalisLFYP127</strain>
    </source>
</reference>
<name>A0A6N2TD40_9FIRM</name>
<dbReference type="EMBL" id="CACRSW010000026">
    <property type="protein sequence ID" value="VYT03578.1"/>
    <property type="molecule type" value="Genomic_DNA"/>
</dbReference>
<proteinExistence type="predicted"/>
<evidence type="ECO:0000313" key="1">
    <source>
        <dbReference type="EMBL" id="VYT03578.1"/>
    </source>
</evidence>
<sequence length="307" mass="37048">MVYILETNELIRKLRDEKGITFKFYSEEEAEEFLEKHNYYVKLTAYKTNFHKHDNKYVGLDFLALKDLSTIDMYIKKWILNASLAVEHSLKVNILKDMQERNINEFEIVLDYFHKYPRILSEIEYRRETPYTKKLLQKYNHPFYPIWVFLEVIPFGEFVNFYKYYCNINSFCDFESGLLYNVKNVRNAAAHNNCVIYDLYDRTGYYNSNLAKKLEDILIDTRRATIQNRLKNKSVQDFASLLIAVEELIKSDELRYKNLEEIKKLFDERMIKNNYLYRSSPVIKQTYRFLKGIIDILEVRNYNIITN</sequence>
<dbReference type="InterPro" id="IPR011664">
    <property type="entry name" value="Abi_system_AbiD/AbiF-like"/>
</dbReference>
<dbReference type="Pfam" id="PF07751">
    <property type="entry name" value="Abi_2"/>
    <property type="match status" value="1"/>
</dbReference>
<accession>A0A6N2TD40</accession>
<dbReference type="AlphaFoldDB" id="A0A6N2TD40"/>
<protein>
    <submittedName>
        <fullName evidence="1">Abi-like protein</fullName>
    </submittedName>
</protein>
<dbReference type="RefSeq" id="WP_421721499.1">
    <property type="nucleotide sequence ID" value="NZ_CACRSW010000026.1"/>
</dbReference>
<organism evidence="1">
    <name type="scientific">Anaerococcus vaginalis</name>
    <dbReference type="NCBI Taxonomy" id="33037"/>
    <lineage>
        <taxon>Bacteria</taxon>
        <taxon>Bacillati</taxon>
        <taxon>Bacillota</taxon>
        <taxon>Tissierellia</taxon>
        <taxon>Tissierellales</taxon>
        <taxon>Peptoniphilaceae</taxon>
        <taxon>Anaerococcus</taxon>
    </lineage>
</organism>
<gene>
    <name evidence="1" type="ORF">AVLFYP127_00587</name>
</gene>